<evidence type="ECO:0000259" key="8">
    <source>
        <dbReference type="Pfam" id="PF16353"/>
    </source>
</evidence>
<dbReference type="InterPro" id="IPR006101">
    <property type="entry name" value="Glyco_hydro_2"/>
</dbReference>
<comment type="similarity">
    <text evidence="2">Belongs to the glycosyl hydrolase 2 family.</text>
</comment>
<dbReference type="InterPro" id="IPR050347">
    <property type="entry name" value="Bact_Beta-galactosidase"/>
</dbReference>
<dbReference type="Gene3D" id="2.60.40.10">
    <property type="entry name" value="Immunoglobulins"/>
    <property type="match status" value="2"/>
</dbReference>
<evidence type="ECO:0000256" key="3">
    <source>
        <dbReference type="ARBA" id="ARBA00012756"/>
    </source>
</evidence>
<dbReference type="GO" id="GO:0005990">
    <property type="term" value="P:lactose catabolic process"/>
    <property type="evidence" value="ECO:0007669"/>
    <property type="project" value="TreeGrafter"/>
</dbReference>
<dbReference type="AlphaFoldDB" id="A0A0V8RZI0"/>
<dbReference type="Pfam" id="PF00703">
    <property type="entry name" value="Glyco_hydro_2"/>
    <property type="match status" value="1"/>
</dbReference>
<evidence type="ECO:0000313" key="10">
    <source>
        <dbReference type="Proteomes" id="UP000054686"/>
    </source>
</evidence>
<proteinExistence type="inferred from homology"/>
<dbReference type="InterPro" id="IPR036156">
    <property type="entry name" value="Beta-gal/glucu_dom_sf"/>
</dbReference>
<dbReference type="Pfam" id="PF02836">
    <property type="entry name" value="Glyco_hydro_2_C"/>
    <property type="match status" value="1"/>
</dbReference>
<dbReference type="SUPFAM" id="SSF51445">
    <property type="entry name" value="(Trans)glycosidases"/>
    <property type="match status" value="1"/>
</dbReference>
<dbReference type="InterPro" id="IPR013783">
    <property type="entry name" value="Ig-like_fold"/>
</dbReference>
<name>A0A0V8RZI0_9ACTO</name>
<dbReference type="EC" id="3.2.1.23" evidence="3"/>
<feature type="domain" description="Beta-galactosidase" evidence="8">
    <location>
        <begin position="458"/>
        <end position="534"/>
    </location>
</feature>
<dbReference type="InterPro" id="IPR006103">
    <property type="entry name" value="Glyco_hydro_2_cat"/>
</dbReference>
<dbReference type="GO" id="GO:0004565">
    <property type="term" value="F:beta-galactosidase activity"/>
    <property type="evidence" value="ECO:0007669"/>
    <property type="project" value="UniProtKB-EC"/>
</dbReference>
<dbReference type="InterPro" id="IPR017853">
    <property type="entry name" value="GH"/>
</dbReference>
<accession>A0A0V8RZI0</accession>
<dbReference type="PANTHER" id="PTHR46323:SF2">
    <property type="entry name" value="BETA-GALACTOSIDASE"/>
    <property type="match status" value="1"/>
</dbReference>
<dbReference type="InterPro" id="IPR008979">
    <property type="entry name" value="Galactose-bd-like_sf"/>
</dbReference>
<dbReference type="PANTHER" id="PTHR46323">
    <property type="entry name" value="BETA-GALACTOSIDASE"/>
    <property type="match status" value="1"/>
</dbReference>
<keyword evidence="5" id="KW-0326">Glycosidase</keyword>
<dbReference type="Gene3D" id="3.20.20.80">
    <property type="entry name" value="Glycosidases"/>
    <property type="match status" value="1"/>
</dbReference>
<evidence type="ECO:0000256" key="4">
    <source>
        <dbReference type="ARBA" id="ARBA00022801"/>
    </source>
</evidence>
<dbReference type="PRINTS" id="PR00132">
    <property type="entry name" value="GLHYDRLASE2"/>
</dbReference>
<dbReference type="InterPro" id="IPR006102">
    <property type="entry name" value="Ig-like_GH2"/>
</dbReference>
<evidence type="ECO:0000256" key="1">
    <source>
        <dbReference type="ARBA" id="ARBA00001412"/>
    </source>
</evidence>
<dbReference type="InterPro" id="IPR032312">
    <property type="entry name" value="LacZ_4"/>
</dbReference>
<dbReference type="SUPFAM" id="SSF49785">
    <property type="entry name" value="Galactose-binding domain-like"/>
    <property type="match status" value="1"/>
</dbReference>
<comment type="caution">
    <text evidence="9">The sequence shown here is derived from an EMBL/GenBank/DDBJ whole genome shotgun (WGS) entry which is preliminary data.</text>
</comment>
<dbReference type="EMBL" id="LLVT01000001">
    <property type="protein sequence ID" value="KSW13459.1"/>
    <property type="molecule type" value="Genomic_DNA"/>
</dbReference>
<sequence>MEHIPEPDVAWLRDPGASVNRLTVHSTWRSRRPLQMLSSTWQVTGVSGTAAELIKRTPLQRDFEATSVPGVLEMDGAWLRREEEARRAAEAQGEPAPDQVRASILRREFILDAPLKDASERGWTMTLTFGGFTGPLYVWLDGIFVGFCADGFIPAAFDVTDALQPMHTHEISVLLMDSPACCHGLFREVSLEARPPAHVIDVIPQASHDGTSGSLRLRVECSEASKTSTIRAALLGEAQQEEIWSASAPPGEDLEARGVDVLPWSAEEPVLYTLVVTLSDEEAGTQDAIALQVGFRDLTATPEGLRLAGRPLTLRGVRRNECDGRTGLAVGLQDMLDDIVWCKRRGVNAVAIEQGPAHARFYELADLYGLYIIGRASTMYESGPARDEAIEAMIRRDRAHPSVIAWNVGEEDEEIRAARALDPTRPEYAETDFPLLSEVRAEELHYAPVTVAPSYSGVTVRNHMTFTPTSDLEFLCRVIEDGAVTWEYPAFLDVAPGETGFLPVAWPASGVREVSVRLSYGTGWAPAGFEIGRGVMPAP</sequence>
<dbReference type="Proteomes" id="UP000054686">
    <property type="component" value="Unassembled WGS sequence"/>
</dbReference>
<keyword evidence="4 9" id="KW-0378">Hydrolase</keyword>
<evidence type="ECO:0000259" key="6">
    <source>
        <dbReference type="Pfam" id="PF00703"/>
    </source>
</evidence>
<evidence type="ECO:0000259" key="7">
    <source>
        <dbReference type="Pfam" id="PF02836"/>
    </source>
</evidence>
<evidence type="ECO:0000313" key="9">
    <source>
        <dbReference type="EMBL" id="KSW13459.1"/>
    </source>
</evidence>
<dbReference type="RefSeq" id="WP_060566220.1">
    <property type="nucleotide sequence ID" value="NZ_CP040006.1"/>
</dbReference>
<organism evidence="9 10">
    <name type="scientific">Schaalia odontolytica</name>
    <dbReference type="NCBI Taxonomy" id="1660"/>
    <lineage>
        <taxon>Bacteria</taxon>
        <taxon>Bacillati</taxon>
        <taxon>Actinomycetota</taxon>
        <taxon>Actinomycetes</taxon>
        <taxon>Actinomycetales</taxon>
        <taxon>Actinomycetaceae</taxon>
        <taxon>Schaalia</taxon>
    </lineage>
</organism>
<gene>
    <name evidence="9" type="ORF">APY09_03700</name>
</gene>
<reference evidence="9 10" key="1">
    <citation type="submission" date="2015-10" db="EMBL/GenBank/DDBJ databases">
        <title>Draft Genome of Actinomyces odontolyticus subsp. actinosynbacter strain XH001.</title>
        <authorList>
            <person name="Mclean J.S."/>
            <person name="He X."/>
        </authorList>
    </citation>
    <scope>NUCLEOTIDE SEQUENCE [LARGE SCALE GENOMIC DNA]</scope>
    <source>
        <strain evidence="9 10">XH001</strain>
    </source>
</reference>
<dbReference type="SUPFAM" id="SSF49303">
    <property type="entry name" value="beta-Galactosidase/glucuronidase domain"/>
    <property type="match status" value="2"/>
</dbReference>
<comment type="catalytic activity">
    <reaction evidence="1">
        <text>Hydrolysis of terminal non-reducing beta-D-galactose residues in beta-D-galactosides.</text>
        <dbReference type="EC" id="3.2.1.23"/>
    </reaction>
</comment>
<feature type="domain" description="Glycoside hydrolase family 2 catalytic" evidence="7">
    <location>
        <begin position="305"/>
        <end position="432"/>
    </location>
</feature>
<feature type="domain" description="Glycoside hydrolase family 2 immunoglobulin-like beta-sandwich" evidence="6">
    <location>
        <begin position="198"/>
        <end position="296"/>
    </location>
</feature>
<evidence type="ECO:0000256" key="2">
    <source>
        <dbReference type="ARBA" id="ARBA00007401"/>
    </source>
</evidence>
<dbReference type="GO" id="GO:0009341">
    <property type="term" value="C:beta-galactosidase complex"/>
    <property type="evidence" value="ECO:0007669"/>
    <property type="project" value="TreeGrafter"/>
</dbReference>
<evidence type="ECO:0000256" key="5">
    <source>
        <dbReference type="ARBA" id="ARBA00023295"/>
    </source>
</evidence>
<dbReference type="Pfam" id="PF16353">
    <property type="entry name" value="LacZ_4"/>
    <property type="match status" value="1"/>
</dbReference>
<dbReference type="OrthoDB" id="9762066at2"/>
<protein>
    <recommendedName>
        <fullName evidence="3">beta-galactosidase</fullName>
        <ecNumber evidence="3">3.2.1.23</ecNumber>
    </recommendedName>
</protein>
<dbReference type="Gene3D" id="2.60.120.260">
    <property type="entry name" value="Galactose-binding domain-like"/>
    <property type="match status" value="1"/>
</dbReference>